<accession>A0A6I4IYR8</accession>
<evidence type="ECO:0000313" key="5">
    <source>
        <dbReference type="Proteomes" id="UP000441389"/>
    </source>
</evidence>
<evidence type="ECO:0000256" key="1">
    <source>
        <dbReference type="ARBA" id="ARBA00022679"/>
    </source>
</evidence>
<comment type="caution">
    <text evidence="4">The sequence shown here is derived from an EMBL/GenBank/DDBJ whole genome shotgun (WGS) entry which is preliminary data.</text>
</comment>
<gene>
    <name evidence="4" type="ORF">GON01_04895</name>
</gene>
<dbReference type="Gene3D" id="3.40.630.30">
    <property type="match status" value="1"/>
</dbReference>
<feature type="domain" description="N-acetyltransferase" evidence="3">
    <location>
        <begin position="22"/>
        <end position="174"/>
    </location>
</feature>
<keyword evidence="2" id="KW-0012">Acyltransferase</keyword>
<dbReference type="InterPro" id="IPR000182">
    <property type="entry name" value="GNAT_dom"/>
</dbReference>
<dbReference type="Proteomes" id="UP000441389">
    <property type="component" value="Unassembled WGS sequence"/>
</dbReference>
<sequence>MPGTSTATEQGTTLTTWKDFTFCVRSAEPADKQRLAEFFTHVSPDDRRFRFLTPVHTIGDAQLENLVAVDHDRSENFLAFDGDRLIGTAMLAADPELTRAEVAISLRADYKARGIGWALLDHLARHAKERGIKRIESVESRENRSALAVETDMGFKTEPYRGDPTLVLVSKDLAGADRAPTFATFSSTGWDRSAGPPLRGRGCRG</sequence>
<keyword evidence="5" id="KW-1185">Reference proteome</keyword>
<dbReference type="InterPro" id="IPR016181">
    <property type="entry name" value="Acyl_CoA_acyltransferase"/>
</dbReference>
<dbReference type="RefSeq" id="WP_157026236.1">
    <property type="nucleotide sequence ID" value="NZ_WQMS01000006.1"/>
</dbReference>
<organism evidence="4 5">
    <name type="scientific">Sphingomonas horti</name>
    <dbReference type="NCBI Taxonomy" id="2682842"/>
    <lineage>
        <taxon>Bacteria</taxon>
        <taxon>Pseudomonadati</taxon>
        <taxon>Pseudomonadota</taxon>
        <taxon>Alphaproteobacteria</taxon>
        <taxon>Sphingomonadales</taxon>
        <taxon>Sphingomonadaceae</taxon>
        <taxon>Sphingomonas</taxon>
    </lineage>
</organism>
<dbReference type="GO" id="GO:0016747">
    <property type="term" value="F:acyltransferase activity, transferring groups other than amino-acyl groups"/>
    <property type="evidence" value="ECO:0007669"/>
    <property type="project" value="InterPro"/>
</dbReference>
<dbReference type="CDD" id="cd04301">
    <property type="entry name" value="NAT_SF"/>
    <property type="match status" value="1"/>
</dbReference>
<reference evidence="4 5" key="1">
    <citation type="submission" date="2019-12" db="EMBL/GenBank/DDBJ databases">
        <authorList>
            <person name="Huq M.A."/>
        </authorList>
    </citation>
    <scope>NUCLEOTIDE SEQUENCE [LARGE SCALE GENOMIC DNA]</scope>
    <source>
        <strain evidence="4 5">MAH-20</strain>
    </source>
</reference>
<evidence type="ECO:0000259" key="3">
    <source>
        <dbReference type="PROSITE" id="PS51186"/>
    </source>
</evidence>
<dbReference type="SUPFAM" id="SSF55729">
    <property type="entry name" value="Acyl-CoA N-acyltransferases (Nat)"/>
    <property type="match status" value="1"/>
</dbReference>
<dbReference type="EMBL" id="WQMS01000006">
    <property type="protein sequence ID" value="MVO77277.1"/>
    <property type="molecule type" value="Genomic_DNA"/>
</dbReference>
<name>A0A6I4IYR8_9SPHN</name>
<dbReference type="InterPro" id="IPR050832">
    <property type="entry name" value="Bact_Acetyltransf"/>
</dbReference>
<dbReference type="PANTHER" id="PTHR43877">
    <property type="entry name" value="AMINOALKYLPHOSPHONATE N-ACETYLTRANSFERASE-RELATED-RELATED"/>
    <property type="match status" value="1"/>
</dbReference>
<dbReference type="AlphaFoldDB" id="A0A6I4IYR8"/>
<dbReference type="Pfam" id="PF00583">
    <property type="entry name" value="Acetyltransf_1"/>
    <property type="match status" value="1"/>
</dbReference>
<evidence type="ECO:0000256" key="2">
    <source>
        <dbReference type="ARBA" id="ARBA00023315"/>
    </source>
</evidence>
<keyword evidence="1 4" id="KW-0808">Transferase</keyword>
<protein>
    <submittedName>
        <fullName evidence="4">GNAT family N-acetyltransferase</fullName>
    </submittedName>
</protein>
<evidence type="ECO:0000313" key="4">
    <source>
        <dbReference type="EMBL" id="MVO77277.1"/>
    </source>
</evidence>
<dbReference type="PROSITE" id="PS51186">
    <property type="entry name" value="GNAT"/>
    <property type="match status" value="1"/>
</dbReference>
<proteinExistence type="predicted"/>